<organism evidence="2">
    <name type="scientific">marine sediment metagenome</name>
    <dbReference type="NCBI Taxonomy" id="412755"/>
    <lineage>
        <taxon>unclassified sequences</taxon>
        <taxon>metagenomes</taxon>
        <taxon>ecological metagenomes</taxon>
    </lineage>
</organism>
<proteinExistence type="predicted"/>
<dbReference type="EMBL" id="BARU01002631">
    <property type="protein sequence ID" value="GAH30165.1"/>
    <property type="molecule type" value="Genomic_DNA"/>
</dbReference>
<feature type="compositionally biased region" description="Basic residues" evidence="1">
    <location>
        <begin position="49"/>
        <end position="60"/>
    </location>
</feature>
<evidence type="ECO:0000313" key="2">
    <source>
        <dbReference type="EMBL" id="GAH30165.1"/>
    </source>
</evidence>
<comment type="caution">
    <text evidence="2">The sequence shown here is derived from an EMBL/GenBank/DDBJ whole genome shotgun (WGS) entry which is preliminary data.</text>
</comment>
<gene>
    <name evidence="2" type="ORF">S03H2_06124</name>
</gene>
<protein>
    <submittedName>
        <fullName evidence="2">Uncharacterized protein</fullName>
    </submittedName>
</protein>
<evidence type="ECO:0000256" key="1">
    <source>
        <dbReference type="SAM" id="MobiDB-lite"/>
    </source>
</evidence>
<sequence length="60" mass="6857">HTGWHQFPETIEKIRLANIGKHSGPNLKSRGKKRTEKQRENLSLGHTGLKYKKHTKAGLN</sequence>
<feature type="region of interest" description="Disordered" evidence="1">
    <location>
        <begin position="20"/>
        <end position="60"/>
    </location>
</feature>
<reference evidence="2" key="1">
    <citation type="journal article" date="2014" name="Front. Microbiol.">
        <title>High frequency of phylogenetically diverse reductive dehalogenase-homologous genes in deep subseafloor sedimentary metagenomes.</title>
        <authorList>
            <person name="Kawai M."/>
            <person name="Futagami T."/>
            <person name="Toyoda A."/>
            <person name="Takaki Y."/>
            <person name="Nishi S."/>
            <person name="Hori S."/>
            <person name="Arai W."/>
            <person name="Tsubouchi T."/>
            <person name="Morono Y."/>
            <person name="Uchiyama I."/>
            <person name="Ito T."/>
            <person name="Fujiyama A."/>
            <person name="Inagaki F."/>
            <person name="Takami H."/>
        </authorList>
    </citation>
    <scope>NUCLEOTIDE SEQUENCE</scope>
    <source>
        <strain evidence="2">Expedition CK06-06</strain>
    </source>
</reference>
<feature type="non-terminal residue" evidence="2">
    <location>
        <position position="1"/>
    </location>
</feature>
<dbReference type="AlphaFoldDB" id="X1FC76"/>
<accession>X1FC76</accession>
<name>X1FC76_9ZZZZ</name>